<name>A0AAI8IRA0_9ENTR</name>
<evidence type="ECO:0000313" key="4">
    <source>
        <dbReference type="Proteomes" id="UP000245760"/>
    </source>
</evidence>
<sequence>MICGIIATLPVTSGVDKYIRVLSERNVALALFYERYHYKRYRYSRGISHNLYPARFIHIYNQ</sequence>
<gene>
    <name evidence="2" type="ORF">DKC00_03180</name>
    <name evidence="1" type="ORF">DKC11_03020</name>
</gene>
<accession>A0AAI8IRA0</accession>
<geneLocation type="plasmid" evidence="1">
    <name>pKPC_CAV1947-412</name>
</geneLocation>
<keyword evidence="2" id="KW-0614">Plasmid</keyword>
<proteinExistence type="predicted"/>
<protein>
    <submittedName>
        <fullName evidence="2">Uncharacterized protein</fullName>
    </submittedName>
</protein>
<dbReference type="EMBL" id="CP029431">
    <property type="protein sequence ID" value="AWL60794.1"/>
    <property type="molecule type" value="Genomic_DNA"/>
</dbReference>
<keyword evidence="4" id="KW-1185">Reference proteome</keyword>
<evidence type="ECO:0000313" key="2">
    <source>
        <dbReference type="EMBL" id="AWL60794.1"/>
    </source>
</evidence>
<dbReference type="Proteomes" id="UP000245760">
    <property type="component" value="Plasmid pKPC_CAV1947-412"/>
</dbReference>
<reference evidence="3 4" key="1">
    <citation type="submission" date="2018-05" db="EMBL/GenBank/DDBJ databases">
        <title>Klebsiella quasipneumonaiae provides a window into carbapenemase gene transfer, plasmid rearrangements and nosocomial acquisition from the hospital environment.</title>
        <authorList>
            <person name="Mathers A.J."/>
            <person name="Vegesana K."/>
            <person name="Stoesser N."/>
            <person name="Crook D."/>
            <person name="Vaughan A."/>
            <person name="Barry K."/>
            <person name="Parikh H."/>
            <person name="Sebra R."/>
            <person name="Kotay S."/>
            <person name="Walker A.S."/>
            <person name="Sheppard A.E."/>
        </authorList>
    </citation>
    <scope>NUCLEOTIDE SEQUENCE [LARGE SCALE GENOMIC DNA]</scope>
    <source>
        <strain evidence="1 4">CAV1947</strain>
        <strain evidence="2 3">CAV2018</strain>
        <plasmid evidence="4">pkpc_cav1947-412</plasmid>
        <plasmid evidence="1">pKPC_CAV1947-412</plasmid>
        <plasmid evidence="2">pKPC_CAV2018-435</plasmid>
        <plasmid evidence="3">pkpc_cav2018-435</plasmid>
    </source>
</reference>
<evidence type="ECO:0000313" key="1">
    <source>
        <dbReference type="EMBL" id="AWL54870.1"/>
    </source>
</evidence>
<geneLocation type="plasmid" evidence="4">
    <name>pkpc_cav1947-412</name>
</geneLocation>
<evidence type="ECO:0000313" key="3">
    <source>
        <dbReference type="Proteomes" id="UP000245649"/>
    </source>
</evidence>
<geneLocation type="plasmid" evidence="3">
    <name>pkpc_cav2018-435</name>
</geneLocation>
<dbReference type="Proteomes" id="UP000245649">
    <property type="component" value="Plasmid pKPC_CAV2018-435"/>
</dbReference>
<geneLocation type="plasmid" evidence="2">
    <name>pKPC_CAV2018-435</name>
</geneLocation>
<dbReference type="EMBL" id="CP029442">
    <property type="protein sequence ID" value="AWL54870.1"/>
    <property type="molecule type" value="Genomic_DNA"/>
</dbReference>
<organism evidence="2 3">
    <name type="scientific">Klebsiella quasipneumoniae</name>
    <dbReference type="NCBI Taxonomy" id="1463165"/>
    <lineage>
        <taxon>Bacteria</taxon>
        <taxon>Pseudomonadati</taxon>
        <taxon>Pseudomonadota</taxon>
        <taxon>Gammaproteobacteria</taxon>
        <taxon>Enterobacterales</taxon>
        <taxon>Enterobacteriaceae</taxon>
        <taxon>Klebsiella/Raoultella group</taxon>
        <taxon>Klebsiella</taxon>
        <taxon>Klebsiella pneumoniae complex</taxon>
    </lineage>
</organism>
<dbReference type="AlphaFoldDB" id="A0AAI8IRA0"/>